<dbReference type="PANTHER" id="PTHR43280:SF32">
    <property type="entry name" value="TRANSCRIPTIONAL REGULATORY PROTEIN"/>
    <property type="match status" value="1"/>
</dbReference>
<keyword evidence="3" id="KW-0804">Transcription</keyword>
<dbReference type="Gene3D" id="1.10.10.60">
    <property type="entry name" value="Homeodomain-like"/>
    <property type="match status" value="1"/>
</dbReference>
<evidence type="ECO:0000313" key="5">
    <source>
        <dbReference type="EMBL" id="XAO75164.1"/>
    </source>
</evidence>
<dbReference type="InterPro" id="IPR018060">
    <property type="entry name" value="HTH_AraC"/>
</dbReference>
<evidence type="ECO:0000256" key="3">
    <source>
        <dbReference type="ARBA" id="ARBA00023163"/>
    </source>
</evidence>
<dbReference type="GO" id="GO:0003700">
    <property type="term" value="F:DNA-binding transcription factor activity"/>
    <property type="evidence" value="ECO:0007669"/>
    <property type="project" value="InterPro"/>
</dbReference>
<dbReference type="EMBL" id="CP154834">
    <property type="protein sequence ID" value="XAO75164.1"/>
    <property type="molecule type" value="Genomic_DNA"/>
</dbReference>
<dbReference type="GO" id="GO:0043565">
    <property type="term" value="F:sequence-specific DNA binding"/>
    <property type="evidence" value="ECO:0007669"/>
    <property type="project" value="InterPro"/>
</dbReference>
<dbReference type="SMART" id="SM00342">
    <property type="entry name" value="HTH_ARAC"/>
    <property type="match status" value="1"/>
</dbReference>
<evidence type="ECO:0000256" key="1">
    <source>
        <dbReference type="ARBA" id="ARBA00023015"/>
    </source>
</evidence>
<dbReference type="InterPro" id="IPR020449">
    <property type="entry name" value="Tscrpt_reg_AraC-type_HTH"/>
</dbReference>
<dbReference type="SUPFAM" id="SSF46689">
    <property type="entry name" value="Homeodomain-like"/>
    <property type="match status" value="1"/>
</dbReference>
<organism evidence="5 6">
    <name type="scientific">Chryseobacterium endophyticum</name>
    <dbReference type="NCBI Taxonomy" id="1854762"/>
    <lineage>
        <taxon>Bacteria</taxon>
        <taxon>Pseudomonadati</taxon>
        <taxon>Bacteroidota</taxon>
        <taxon>Flavobacteriia</taxon>
        <taxon>Flavobacteriales</taxon>
        <taxon>Weeksellaceae</taxon>
        <taxon>Chryseobacterium group</taxon>
        <taxon>Chryseobacterium</taxon>
    </lineage>
</organism>
<dbReference type="InterPro" id="IPR009057">
    <property type="entry name" value="Homeodomain-like_sf"/>
</dbReference>
<dbReference type="PRINTS" id="PR00032">
    <property type="entry name" value="HTHARAC"/>
</dbReference>
<gene>
    <name evidence="5" type="ORF">AAFP95_04065</name>
</gene>
<dbReference type="AlphaFoldDB" id="A0AAU6WRH6"/>
<evidence type="ECO:0000313" key="6">
    <source>
        <dbReference type="Proteomes" id="UP001463665"/>
    </source>
</evidence>
<dbReference type="PANTHER" id="PTHR43280">
    <property type="entry name" value="ARAC-FAMILY TRANSCRIPTIONAL REGULATOR"/>
    <property type="match status" value="1"/>
</dbReference>
<reference evidence="5 6" key="1">
    <citation type="submission" date="2024-04" db="EMBL/GenBank/DDBJ databases">
        <title>Genome sequencing and assembly of rice foliar adapted Chryseobacterium endophyticum OsEnb-ALM-A6.</title>
        <authorList>
            <person name="Kumar S."/>
            <person name="Javed M."/>
            <person name="Chouhan V."/>
            <person name="Charishma K."/>
            <person name="Patel A."/>
            <person name="Kumar M."/>
            <person name="Sahu K.P."/>
            <person name="Kumar A."/>
        </authorList>
    </citation>
    <scope>NUCLEOTIDE SEQUENCE [LARGE SCALE GENOMIC DNA]</scope>
    <source>
        <strain evidence="5 6">OsEnb-ALM-A6</strain>
    </source>
</reference>
<sequence length="315" mass="37546">MYLSLKKSITEMLIFEDQYKRLGFETFSEENLQNFTETRYTSEIRIFYVPAGYELTVDFKQYSIEKPALFFLTSQHLQVEKTLGVSQLIYYNRDFYCIQIHDQEVACDGLLFHNVFEIPFVELDDVEDSVIKNLFQNIREELEGKDSSAEEMIRTYVKQIIIRATRKWKKQNLDNDEIKIPGNELEIFRDFSRLLEIHFREKHHVSEYAELLHVAPKTLTHKFKNLKLKSPNQFIINRILLEAKRLLFYTDKPVKEIAYDLGYEDPAYFNRLFTAKTGNTPAQFKKIIFREKSTRFSSFYLTLRNNICYTFALSK</sequence>
<keyword evidence="1" id="KW-0805">Transcription regulation</keyword>
<accession>A0AAU6WRH6</accession>
<dbReference type="RefSeq" id="WP_345766989.1">
    <property type="nucleotide sequence ID" value="NZ_CP154834.1"/>
</dbReference>
<dbReference type="PROSITE" id="PS01124">
    <property type="entry name" value="HTH_ARAC_FAMILY_2"/>
    <property type="match status" value="1"/>
</dbReference>
<dbReference type="Proteomes" id="UP001463665">
    <property type="component" value="Chromosome"/>
</dbReference>
<protein>
    <submittedName>
        <fullName evidence="5">AraC family transcriptional regulator</fullName>
    </submittedName>
</protein>
<keyword evidence="6" id="KW-1185">Reference proteome</keyword>
<proteinExistence type="predicted"/>
<dbReference type="Pfam" id="PF12833">
    <property type="entry name" value="HTH_18"/>
    <property type="match status" value="1"/>
</dbReference>
<name>A0AAU6WRH6_9FLAO</name>
<keyword evidence="2" id="KW-0238">DNA-binding</keyword>
<feature type="domain" description="HTH araC/xylS-type" evidence="4">
    <location>
        <begin position="189"/>
        <end position="287"/>
    </location>
</feature>
<evidence type="ECO:0000259" key="4">
    <source>
        <dbReference type="PROSITE" id="PS01124"/>
    </source>
</evidence>
<evidence type="ECO:0000256" key="2">
    <source>
        <dbReference type="ARBA" id="ARBA00023125"/>
    </source>
</evidence>